<comment type="subunit">
    <text evidence="4 6">Homodimer.</text>
</comment>
<keyword evidence="2 4" id="KW-0378">Hydrolase</keyword>
<sequence length="396" mass="42312">MTTPPDVLDAADPLAQFRDRFVITDDVVAYLDGNSLGRLPKATAERLATFVQDEWGGRLIRGWSEGWVELPVTVGDELGAAVLGAAAGQTVIADSTSVNIYKLLHAAASVRPDRTELVIDSTSFPTDRYIVESVAASRGLDVRWIEPDLVENVTTDVLASVLSDRTAAVLLGHVDYRSATLLDLPGLTAQVHDAGAVIIWDLCHSAGAVPIDLDDNNVDFAVGCTYKYLNAGPGAPAFLYVAERHLAAATQPIAGWWSAADLFAMADRYDASPTITRMLSGTPPIGGIIAVQEGVRLVAEAGIDAIRTKSIALTDYLVERLDDAGFDIATPRDSSGRGSHVTVRHPDARWITDALIERGVIPDYREPDFIRLGLSPLTTSFAEVDAAVAVLIAVTL</sequence>
<dbReference type="PIRSF" id="PIRSF038800">
    <property type="entry name" value="KYNU"/>
    <property type="match status" value="1"/>
</dbReference>
<comment type="caution">
    <text evidence="7">The sequence shown here is derived from an EMBL/GenBank/DDBJ whole genome shotgun (WGS) entry which is preliminary data.</text>
</comment>
<keyword evidence="8" id="KW-1185">Reference proteome</keyword>
<feature type="binding site" evidence="4">
    <location>
        <position position="201"/>
    </location>
    <ligand>
        <name>pyridoxal 5'-phosphate</name>
        <dbReference type="ChEBI" id="CHEBI:597326"/>
    </ligand>
</feature>
<evidence type="ECO:0000256" key="2">
    <source>
        <dbReference type="ARBA" id="ARBA00022801"/>
    </source>
</evidence>
<dbReference type="GO" id="GO:0030429">
    <property type="term" value="F:kynureninase activity"/>
    <property type="evidence" value="ECO:0007669"/>
    <property type="project" value="UniProtKB-EC"/>
</dbReference>
<comment type="pathway">
    <text evidence="4 6">Cofactor biosynthesis; NAD(+) biosynthesis; quinolinate from L-kynurenine: step 2/3.</text>
</comment>
<dbReference type="RefSeq" id="WP_309970859.1">
    <property type="nucleotide sequence ID" value="NZ_JAVDWH010000001.1"/>
</dbReference>
<dbReference type="SUPFAM" id="SSF53383">
    <property type="entry name" value="PLP-dependent transferases"/>
    <property type="match status" value="1"/>
</dbReference>
<dbReference type="HAMAP" id="MF_01970">
    <property type="entry name" value="Kynureninase"/>
    <property type="match status" value="1"/>
</dbReference>
<dbReference type="EMBL" id="JAVDWH010000001">
    <property type="protein sequence ID" value="MDR7087364.1"/>
    <property type="molecule type" value="Genomic_DNA"/>
</dbReference>
<keyword evidence="3 4" id="KW-0663">Pyridoxal phosphate</keyword>
<evidence type="ECO:0000313" key="8">
    <source>
        <dbReference type="Proteomes" id="UP001257739"/>
    </source>
</evidence>
<dbReference type="PANTHER" id="PTHR14084:SF0">
    <property type="entry name" value="KYNURENINASE"/>
    <property type="match status" value="1"/>
</dbReference>
<name>A0ABU1UQA9_9ACTN</name>
<evidence type="ECO:0000256" key="4">
    <source>
        <dbReference type="HAMAP-Rule" id="MF_01970"/>
    </source>
</evidence>
<comment type="pathway">
    <text evidence="4 6">Amino-acid degradation; L-kynurenine degradation; L-alanine and anthranilate from L-kynurenine: step 1/1.</text>
</comment>
<feature type="binding site" evidence="4">
    <location>
        <position position="97"/>
    </location>
    <ligand>
        <name>pyridoxal 5'-phosphate</name>
        <dbReference type="ChEBI" id="CHEBI:597326"/>
    </ligand>
</feature>
<feature type="binding site" evidence="4">
    <location>
        <position position="96"/>
    </location>
    <ligand>
        <name>pyridoxal 5'-phosphate</name>
        <dbReference type="ChEBI" id="CHEBI:597326"/>
    </ligand>
</feature>
<comment type="caution">
    <text evidence="4">Lacks conserved residue(s) required for the propagation of feature annotation.</text>
</comment>
<comment type="similarity">
    <text evidence="4 6">Belongs to the kynureninase family.</text>
</comment>
<dbReference type="PANTHER" id="PTHR14084">
    <property type="entry name" value="KYNURENINASE"/>
    <property type="match status" value="1"/>
</dbReference>
<feature type="binding site" evidence="4">
    <location>
        <position position="256"/>
    </location>
    <ligand>
        <name>pyridoxal 5'-phosphate</name>
        <dbReference type="ChEBI" id="CHEBI:597326"/>
    </ligand>
</feature>
<dbReference type="NCBIfam" id="TIGR01814">
    <property type="entry name" value="kynureninase"/>
    <property type="match status" value="1"/>
</dbReference>
<comment type="function">
    <text evidence="4 6">Catalyzes the cleavage of L-kynurenine (L-Kyn) and L-3-hydroxykynurenine (L-3OHKyn) into anthranilic acid (AA) and 3-hydroxyanthranilic acid (3-OHAA), respectively.</text>
</comment>
<dbReference type="InterPro" id="IPR015422">
    <property type="entry name" value="PyrdxlP-dep_Trfase_small"/>
</dbReference>
<evidence type="ECO:0000256" key="1">
    <source>
        <dbReference type="ARBA" id="ARBA00022642"/>
    </source>
</evidence>
<comment type="catalytic activity">
    <reaction evidence="6">
        <text>3-hydroxy-L-kynurenine + H2O = 3-hydroxyanthranilate + L-alanine + H(+)</text>
        <dbReference type="Rhea" id="RHEA:25143"/>
        <dbReference type="ChEBI" id="CHEBI:15377"/>
        <dbReference type="ChEBI" id="CHEBI:15378"/>
        <dbReference type="ChEBI" id="CHEBI:36559"/>
        <dbReference type="ChEBI" id="CHEBI:57972"/>
        <dbReference type="ChEBI" id="CHEBI:58125"/>
        <dbReference type="EC" id="3.7.1.3"/>
    </reaction>
</comment>
<dbReference type="Proteomes" id="UP001257739">
    <property type="component" value="Unassembled WGS sequence"/>
</dbReference>
<gene>
    <name evidence="4" type="primary">kynU</name>
    <name evidence="7" type="ORF">J2X11_002203</name>
</gene>
<dbReference type="InterPro" id="IPR015424">
    <property type="entry name" value="PyrdxlP-dep_Trfase"/>
</dbReference>
<proteinExistence type="inferred from homology"/>
<evidence type="ECO:0000256" key="5">
    <source>
        <dbReference type="NCBIfam" id="TIGR01814"/>
    </source>
</evidence>
<reference evidence="7 8" key="1">
    <citation type="submission" date="2023-07" db="EMBL/GenBank/DDBJ databases">
        <title>Sorghum-associated microbial communities from plants grown in Nebraska, USA.</title>
        <authorList>
            <person name="Schachtman D."/>
        </authorList>
    </citation>
    <scope>NUCLEOTIDE SEQUENCE [LARGE SCALE GENOMIC DNA]</scope>
    <source>
        <strain evidence="7 8">BE248</strain>
    </source>
</reference>
<dbReference type="Pfam" id="PF22580">
    <property type="entry name" value="KYNU_C"/>
    <property type="match status" value="1"/>
</dbReference>
<organism evidence="7 8">
    <name type="scientific">Aeromicrobium panaciterrae</name>
    <dbReference type="NCBI Taxonomy" id="363861"/>
    <lineage>
        <taxon>Bacteria</taxon>
        <taxon>Bacillati</taxon>
        <taxon>Actinomycetota</taxon>
        <taxon>Actinomycetes</taxon>
        <taxon>Propionibacteriales</taxon>
        <taxon>Nocardioidaceae</taxon>
        <taxon>Aeromicrobium</taxon>
    </lineage>
</organism>
<keyword evidence="1 4" id="KW-0662">Pyridine nucleotide biosynthesis</keyword>
<dbReference type="Gene3D" id="3.40.640.10">
    <property type="entry name" value="Type I PLP-dependent aspartate aminotransferase-like (Major domain)"/>
    <property type="match status" value="1"/>
</dbReference>
<feature type="binding site" evidence="4">
    <location>
        <begin position="124"/>
        <end position="127"/>
    </location>
    <ligand>
        <name>pyridoxal 5'-phosphate</name>
        <dbReference type="ChEBI" id="CHEBI:597326"/>
    </ligand>
</feature>
<evidence type="ECO:0000313" key="7">
    <source>
        <dbReference type="EMBL" id="MDR7087364.1"/>
    </source>
</evidence>
<dbReference type="InterPro" id="IPR010111">
    <property type="entry name" value="Kynureninase"/>
</dbReference>
<feature type="binding site" evidence="4">
    <location>
        <position position="204"/>
    </location>
    <ligand>
        <name>pyridoxal 5'-phosphate</name>
        <dbReference type="ChEBI" id="CHEBI:597326"/>
    </ligand>
</feature>
<comment type="catalytic activity">
    <reaction evidence="4 6">
        <text>L-kynurenine + H2O = anthranilate + L-alanine + H(+)</text>
        <dbReference type="Rhea" id="RHEA:16813"/>
        <dbReference type="ChEBI" id="CHEBI:15377"/>
        <dbReference type="ChEBI" id="CHEBI:15378"/>
        <dbReference type="ChEBI" id="CHEBI:16567"/>
        <dbReference type="ChEBI" id="CHEBI:57959"/>
        <dbReference type="ChEBI" id="CHEBI:57972"/>
        <dbReference type="EC" id="3.7.1.3"/>
    </reaction>
</comment>
<dbReference type="Gene3D" id="3.90.1150.10">
    <property type="entry name" value="Aspartate Aminotransferase, domain 1"/>
    <property type="match status" value="1"/>
</dbReference>
<accession>A0ABU1UQA9</accession>
<feature type="modified residue" description="N6-(pyridoxal phosphate)lysine" evidence="4">
    <location>
        <position position="227"/>
    </location>
</feature>
<dbReference type="InterPro" id="IPR015421">
    <property type="entry name" value="PyrdxlP-dep_Trfase_major"/>
</dbReference>
<protein>
    <recommendedName>
        <fullName evidence="4 5">Kynureninase</fullName>
        <ecNumber evidence="4 5">3.7.1.3</ecNumber>
    </recommendedName>
    <alternativeName>
        <fullName evidence="4">L-kynurenine hydrolase</fullName>
    </alternativeName>
</protein>
<evidence type="ECO:0000256" key="3">
    <source>
        <dbReference type="ARBA" id="ARBA00022898"/>
    </source>
</evidence>
<evidence type="ECO:0000256" key="6">
    <source>
        <dbReference type="PIRNR" id="PIRNR038800"/>
    </source>
</evidence>
<comment type="cofactor">
    <cofactor evidence="4 6">
        <name>pyridoxal 5'-phosphate</name>
        <dbReference type="ChEBI" id="CHEBI:597326"/>
    </cofactor>
</comment>
<dbReference type="EC" id="3.7.1.3" evidence="4 5"/>
<feature type="binding site" evidence="4">
    <location>
        <position position="226"/>
    </location>
    <ligand>
        <name>pyridoxal 5'-phosphate</name>
        <dbReference type="ChEBI" id="CHEBI:597326"/>
    </ligand>
</feature>
<feature type="binding site" evidence="4">
    <location>
        <position position="282"/>
    </location>
    <ligand>
        <name>pyridoxal 5'-phosphate</name>
        <dbReference type="ChEBI" id="CHEBI:597326"/>
    </ligand>
</feature>